<evidence type="ECO:0000313" key="2">
    <source>
        <dbReference type="Proteomes" id="UP000230214"/>
    </source>
</evidence>
<comment type="caution">
    <text evidence="1">The sequence shown here is derived from an EMBL/GenBank/DDBJ whole genome shotgun (WGS) entry which is preliminary data.</text>
</comment>
<dbReference type="Pfam" id="PF18928">
    <property type="entry name" value="DUF5677"/>
    <property type="match status" value="1"/>
</dbReference>
<dbReference type="InterPro" id="IPR043733">
    <property type="entry name" value="DUF5677"/>
</dbReference>
<protein>
    <submittedName>
        <fullName evidence="1">Uncharacterized protein</fullName>
    </submittedName>
</protein>
<evidence type="ECO:0000313" key="1">
    <source>
        <dbReference type="EMBL" id="PIR43385.1"/>
    </source>
</evidence>
<reference evidence="1 2" key="1">
    <citation type="submission" date="2017-09" db="EMBL/GenBank/DDBJ databases">
        <title>Depth-based differentiation of microbial function through sediment-hosted aquifers and enrichment of novel symbionts in the deep terrestrial subsurface.</title>
        <authorList>
            <person name="Probst A.J."/>
            <person name="Ladd B."/>
            <person name="Jarett J.K."/>
            <person name="Geller-Mcgrath D.E."/>
            <person name="Sieber C.M."/>
            <person name="Emerson J.B."/>
            <person name="Anantharaman K."/>
            <person name="Thomas B.C."/>
            <person name="Malmstrom R."/>
            <person name="Stieglmeier M."/>
            <person name="Klingl A."/>
            <person name="Woyke T."/>
            <person name="Ryan C.M."/>
            <person name="Banfield J.F."/>
        </authorList>
    </citation>
    <scope>NUCLEOTIDE SEQUENCE [LARGE SCALE GENOMIC DNA]</scope>
    <source>
        <strain evidence="1">CG10_big_fil_rev_8_21_14_0_10_32_10</strain>
    </source>
</reference>
<sequence>MNIYKVTNIKPLKTGAELVKMVIEVLDNNQELVDKYEIWSEYDYIQEYLFLERFPQKGDLEIFAEAKLSELLEQYNYTLPNKGIFISNKGYKFDLPQNLPKSLNVDTELIQTNISLPSSLHDWAKMYCVKNKISLSELIRTSLIEQKQKSIVKDAYQELFDINEKLRQLVDKETRYERDAKDIKGLFLSFSLAKAYKSHASIVNLCKLGFGEDGAIISRSILELAIMVSYIMKDKTNSKLKRYLDYDWILRKKMFDYIKTKPKLRKMIEQKEKELSVNQDSIKVIEKKAQDVMNKHKYKDHTWSKKSIRGMSTEVGREDAYSTIYALQCNFSHTSPRVMNEYIKAGLKGVIIDNSRSMNWVHEVLVTAFDGLYSIFDQYSKYYKAANNKELKSLVERYSNSPDTFNNIN</sequence>
<accession>A0A2H0RC34</accession>
<organism evidence="1 2">
    <name type="scientific">candidate division WWE3 bacterium CG10_big_fil_rev_8_21_14_0_10_32_10</name>
    <dbReference type="NCBI Taxonomy" id="1975090"/>
    <lineage>
        <taxon>Bacteria</taxon>
        <taxon>Katanobacteria</taxon>
    </lineage>
</organism>
<dbReference type="AlphaFoldDB" id="A0A2H0RC34"/>
<name>A0A2H0RC34_UNCKA</name>
<gene>
    <name evidence="1" type="ORF">COV24_02990</name>
</gene>
<dbReference type="EMBL" id="PCXU01000025">
    <property type="protein sequence ID" value="PIR43385.1"/>
    <property type="molecule type" value="Genomic_DNA"/>
</dbReference>
<dbReference type="Proteomes" id="UP000230214">
    <property type="component" value="Unassembled WGS sequence"/>
</dbReference>
<proteinExistence type="predicted"/>